<keyword evidence="8" id="KW-0456">Lyase</keyword>
<accession>A0A381PK21</accession>
<comment type="function">
    <text evidence="1">The alpha subunit is responsible for the aldol cleavage of indoleglycerol phosphate to indole and glyceraldehyde 3-phosphate.</text>
</comment>
<evidence type="ECO:0000256" key="9">
    <source>
        <dbReference type="ARBA" id="ARBA00049047"/>
    </source>
</evidence>
<dbReference type="GO" id="GO:0005829">
    <property type="term" value="C:cytosol"/>
    <property type="evidence" value="ECO:0007669"/>
    <property type="project" value="TreeGrafter"/>
</dbReference>
<evidence type="ECO:0000256" key="7">
    <source>
        <dbReference type="ARBA" id="ARBA00023141"/>
    </source>
</evidence>
<dbReference type="InterPro" id="IPR013785">
    <property type="entry name" value="Aldolase_TIM"/>
</dbReference>
<evidence type="ECO:0000256" key="4">
    <source>
        <dbReference type="ARBA" id="ARBA00012043"/>
    </source>
</evidence>
<dbReference type="InterPro" id="IPR002028">
    <property type="entry name" value="Trp_synthase_suA"/>
</dbReference>
<keyword evidence="5" id="KW-0028">Amino-acid biosynthesis</keyword>
<dbReference type="Gene3D" id="3.20.20.70">
    <property type="entry name" value="Aldolase class I"/>
    <property type="match status" value="1"/>
</dbReference>
<organism evidence="10">
    <name type="scientific">marine metagenome</name>
    <dbReference type="NCBI Taxonomy" id="408172"/>
    <lineage>
        <taxon>unclassified sequences</taxon>
        <taxon>metagenomes</taxon>
        <taxon>ecological metagenomes</taxon>
    </lineage>
</organism>
<dbReference type="EMBL" id="UINC01001009">
    <property type="protein sequence ID" value="SUZ67352.1"/>
    <property type="molecule type" value="Genomic_DNA"/>
</dbReference>
<protein>
    <recommendedName>
        <fullName evidence="4">tryptophan synthase</fullName>
        <ecNumber evidence="4">4.2.1.20</ecNumber>
    </recommendedName>
</protein>
<dbReference type="PANTHER" id="PTHR43406">
    <property type="entry name" value="TRYPTOPHAN SYNTHASE, ALPHA CHAIN"/>
    <property type="match status" value="1"/>
</dbReference>
<evidence type="ECO:0000256" key="2">
    <source>
        <dbReference type="ARBA" id="ARBA00004733"/>
    </source>
</evidence>
<dbReference type="NCBIfam" id="TIGR00262">
    <property type="entry name" value="trpA"/>
    <property type="match status" value="1"/>
</dbReference>
<name>A0A381PK21_9ZZZZ</name>
<gene>
    <name evidence="10" type="ORF">METZ01_LOCUS20206</name>
</gene>
<keyword evidence="7" id="KW-0057">Aromatic amino acid biosynthesis</keyword>
<evidence type="ECO:0000313" key="10">
    <source>
        <dbReference type="EMBL" id="SUZ67352.1"/>
    </source>
</evidence>
<sequence length="256" mass="27436">MVSFVTAGDPSVATTVPALHALVRGGVDILELGVPFSDPEAEGPAIQKSSERALANGVDLVAVLEMVCDFRRTDANTPVLLMGYYNSLLRLGHERFAKVAVEAGVDGVIIVNLPPEEAMGIQPAFAAVDLDLVFLIAPTTTETRARSIVSVANGFIYYVSLKGVTGAQQMEVEGVRKEVLRVQSYTELPVMVGFGVKDAQDVRRIAKYADGVVVGSALVRTMDALQNSVLEIPDALEAQVKELRDAIDESDRDAHQ</sequence>
<comment type="subunit">
    <text evidence="3">Tetramer of two alpha and two beta chains.</text>
</comment>
<dbReference type="CDD" id="cd04724">
    <property type="entry name" value="Tryptophan_synthase_alpha"/>
    <property type="match status" value="1"/>
</dbReference>
<dbReference type="Pfam" id="PF00290">
    <property type="entry name" value="Trp_syntA"/>
    <property type="match status" value="1"/>
</dbReference>
<evidence type="ECO:0000256" key="1">
    <source>
        <dbReference type="ARBA" id="ARBA00003365"/>
    </source>
</evidence>
<evidence type="ECO:0000256" key="8">
    <source>
        <dbReference type="ARBA" id="ARBA00023239"/>
    </source>
</evidence>
<dbReference type="FunFam" id="3.20.20.70:FF:000037">
    <property type="entry name" value="Tryptophan synthase alpha chain"/>
    <property type="match status" value="1"/>
</dbReference>
<dbReference type="HAMAP" id="MF_00131">
    <property type="entry name" value="Trp_synth_alpha"/>
    <property type="match status" value="1"/>
</dbReference>
<reference evidence="10" key="1">
    <citation type="submission" date="2018-05" db="EMBL/GenBank/DDBJ databases">
        <authorList>
            <person name="Lanie J.A."/>
            <person name="Ng W.-L."/>
            <person name="Kazmierczak K.M."/>
            <person name="Andrzejewski T.M."/>
            <person name="Davidsen T.M."/>
            <person name="Wayne K.J."/>
            <person name="Tettelin H."/>
            <person name="Glass J.I."/>
            <person name="Rusch D."/>
            <person name="Podicherti R."/>
            <person name="Tsui H.-C.T."/>
            <person name="Winkler M.E."/>
        </authorList>
    </citation>
    <scope>NUCLEOTIDE SEQUENCE</scope>
</reference>
<comment type="pathway">
    <text evidence="2">Amino-acid biosynthesis; L-tryptophan biosynthesis; L-tryptophan from chorismate: step 5/5.</text>
</comment>
<dbReference type="InterPro" id="IPR011060">
    <property type="entry name" value="RibuloseP-bd_barrel"/>
</dbReference>
<comment type="catalytic activity">
    <reaction evidence="9">
        <text>(1S,2R)-1-C-(indol-3-yl)glycerol 3-phosphate + L-serine = D-glyceraldehyde 3-phosphate + L-tryptophan + H2O</text>
        <dbReference type="Rhea" id="RHEA:10532"/>
        <dbReference type="ChEBI" id="CHEBI:15377"/>
        <dbReference type="ChEBI" id="CHEBI:33384"/>
        <dbReference type="ChEBI" id="CHEBI:57912"/>
        <dbReference type="ChEBI" id="CHEBI:58866"/>
        <dbReference type="ChEBI" id="CHEBI:59776"/>
        <dbReference type="EC" id="4.2.1.20"/>
    </reaction>
</comment>
<dbReference type="SUPFAM" id="SSF51366">
    <property type="entry name" value="Ribulose-phoshate binding barrel"/>
    <property type="match status" value="1"/>
</dbReference>
<keyword evidence="6" id="KW-0822">Tryptophan biosynthesis</keyword>
<dbReference type="EC" id="4.2.1.20" evidence="4"/>
<evidence type="ECO:0000256" key="6">
    <source>
        <dbReference type="ARBA" id="ARBA00022822"/>
    </source>
</evidence>
<dbReference type="GO" id="GO:0004834">
    <property type="term" value="F:tryptophan synthase activity"/>
    <property type="evidence" value="ECO:0007669"/>
    <property type="project" value="UniProtKB-EC"/>
</dbReference>
<evidence type="ECO:0000256" key="5">
    <source>
        <dbReference type="ARBA" id="ARBA00022605"/>
    </source>
</evidence>
<evidence type="ECO:0000256" key="3">
    <source>
        <dbReference type="ARBA" id="ARBA00011270"/>
    </source>
</evidence>
<proteinExistence type="inferred from homology"/>
<dbReference type="PANTHER" id="PTHR43406:SF1">
    <property type="entry name" value="TRYPTOPHAN SYNTHASE ALPHA CHAIN, CHLOROPLASTIC"/>
    <property type="match status" value="1"/>
</dbReference>
<dbReference type="AlphaFoldDB" id="A0A381PK21"/>
<dbReference type="UniPathway" id="UPA00035">
    <property type="reaction ID" value="UER00044"/>
</dbReference>